<dbReference type="Proteomes" id="UP001237011">
    <property type="component" value="Chromosome"/>
</dbReference>
<evidence type="ECO:0000256" key="1">
    <source>
        <dbReference type="SAM" id="SignalP"/>
    </source>
</evidence>
<feature type="chain" id="PRO_5045898360" evidence="1">
    <location>
        <begin position="26"/>
        <end position="628"/>
    </location>
</feature>
<sequence>MKKIKYLILTSATLSGIFVPFSVVACKDNTNELKAQLQQLKIETNLKNGIDKTKVLASSIHIQDIATTGYEPNMYLVEVKGLTPNDANGSLLVHYEIAFYTKPNIKISKDVTLNGFQTANTQVNGTNDFINKSDAELIAKYLGDKKPSLKHELINKKTAFVASKEDFVIPQFNNTDTEKVEITLISVPDSENIMMQLDDYLLKGKIKVNFLISITSKQNPSAVRNLNMEYEIDGYISQEKASEIMQANLNLLKENNFKIDKSKLAIDIDDEKYKGYNEAFKFLNGTYFNNSVAKAITPINPGNDAVKVSFEYNKLEALPDKGILFIQPYLYFDDASQNHFFAYANGKQYADENSVIKFDNLPAKALSANAIASSYKLSDAFHIDKNLLAKGLNKDKSQITVNDLTLEALQQALDINHMLVPSKTNKPEDKFDLTAKFIKDSGIKISNIKSKNEYDGSAVIEFTFNSIKHENANGTIYLIGNKKQTSNFEELQPAKFSIVLNGLKPTKDASEIVYEEKEAFDLTNDDFAKFLDKWEDKEDRFEKKGGALQLYRNNKPPFLGVTGGGGNKKDQNAFLTLKSEITLTDLASTGKSSGYFVAKLDKNNKTVTVFYKLKSQPDKFFKQTIQFK</sequence>
<protein>
    <submittedName>
        <fullName evidence="2">Uncharacterized protein</fullName>
    </submittedName>
</protein>
<name>A0ABY9HBC8_9MOLU</name>
<keyword evidence="3" id="KW-1185">Reference proteome</keyword>
<reference evidence="2" key="1">
    <citation type="submission" date="2023-08" db="EMBL/GenBank/DDBJ databases">
        <title>Complete genome sequence of Mycoplasma seminis 2200.</title>
        <authorList>
            <person name="Spergser J."/>
        </authorList>
    </citation>
    <scope>NUCLEOTIDE SEQUENCE [LARGE SCALE GENOMIC DNA]</scope>
    <source>
        <strain evidence="2">2200</strain>
    </source>
</reference>
<accession>A0ABY9HBC8</accession>
<proteinExistence type="predicted"/>
<evidence type="ECO:0000313" key="3">
    <source>
        <dbReference type="Proteomes" id="UP001237011"/>
    </source>
</evidence>
<dbReference type="PROSITE" id="PS51257">
    <property type="entry name" value="PROKAR_LIPOPROTEIN"/>
    <property type="match status" value="1"/>
</dbReference>
<keyword evidence="1" id="KW-0732">Signal</keyword>
<dbReference type="EMBL" id="CP132191">
    <property type="protein sequence ID" value="WLP85913.1"/>
    <property type="molecule type" value="Genomic_DNA"/>
</dbReference>
<organism evidence="2 3">
    <name type="scientific">Mycoplasma seminis</name>
    <dbReference type="NCBI Taxonomy" id="512749"/>
    <lineage>
        <taxon>Bacteria</taxon>
        <taxon>Bacillati</taxon>
        <taxon>Mycoplasmatota</taxon>
        <taxon>Mollicutes</taxon>
        <taxon>Mycoplasmataceae</taxon>
        <taxon>Mycoplasma</taxon>
    </lineage>
</organism>
<evidence type="ECO:0000313" key="2">
    <source>
        <dbReference type="EMBL" id="WLP85913.1"/>
    </source>
</evidence>
<dbReference type="RefSeq" id="WP_305938336.1">
    <property type="nucleotide sequence ID" value="NZ_CP132191.1"/>
</dbReference>
<feature type="signal peptide" evidence="1">
    <location>
        <begin position="1"/>
        <end position="25"/>
    </location>
</feature>
<gene>
    <name evidence="2" type="ORF">Q8852_02085</name>
</gene>